<organism evidence="2 3">
    <name type="scientific">Candidatus Marimicrobium litorale</name>
    <dbReference type="NCBI Taxonomy" id="2518991"/>
    <lineage>
        <taxon>Bacteria</taxon>
        <taxon>Pseudomonadati</taxon>
        <taxon>Pseudomonadota</taxon>
        <taxon>Gammaproteobacteria</taxon>
        <taxon>Cellvibrionales</taxon>
        <taxon>Halieaceae</taxon>
        <taxon>Marimicrobium</taxon>
    </lineage>
</organism>
<proteinExistence type="predicted"/>
<gene>
    <name evidence="2" type="ORF">EYC82_16225</name>
</gene>
<evidence type="ECO:0000256" key="1">
    <source>
        <dbReference type="SAM" id="SignalP"/>
    </source>
</evidence>
<keyword evidence="3" id="KW-1185">Reference proteome</keyword>
<dbReference type="RefSeq" id="WP_279250595.1">
    <property type="nucleotide sequence ID" value="NZ_SHNO01000001.1"/>
</dbReference>
<evidence type="ECO:0000313" key="2">
    <source>
        <dbReference type="EMBL" id="MCX2978899.1"/>
    </source>
</evidence>
<protein>
    <submittedName>
        <fullName evidence="2">Uncharacterized protein</fullName>
    </submittedName>
</protein>
<sequence>MLQLSAHAFTMSATRVVCCFFLSGAAYAEQLYSWTMTKGVVNIVGEGNQIALGDGSGVDVNRAELRSVSVNAGQLNTITAKIKSDDSNMHVYIGANGYGENGGAFTDWTEIGFTFTPSSDTAELYGSFWKQQRSIAYVKDFTLNGICLTCDADRAPGAISADKLTDTSEAGGLGQVSVMLNSAPSSSVTITAGISDSGEGTITGGSALSFTTSDWNIAQVVEVTGQYDGVCDGDRTFSINLSSASGDSAYDGLATSVRMTNVDDCATPPPPAGEIALNTWIADTPIQIGNGSWLYDAIFPLWTSSDPNREPYTQAALFSDELIAWNTEADARKKINQIFSYGGGPELYCRGSGESAPGDVCDNSNTVVLYGPVPFDKNNTLADFGATGMESAARWEAEMDNAAEQMGTESVIIPIVDGRLDSDAANNGTIDYLNALNRLPQNEAYELADKVAKMYCADGKIAGVQFDLEPFDFTQPGQIHYYTRLAKTFAGANVTNPGDPLDEDTRKQIQCVTKNRPHGISWSVFTFPERVSAAFAAVLNSHGNGYVVISGYDLGSKQGGQVNTPAEYRTLVQEKIQETMTMASRHQVYYQFAIPAAASAHEFEGIEGNDNLGIGLQIGDSGHSQLEYVQIAVEEMKAAGMENDPYFIGTAVWGWSERMIWPPGGETEFFPNVPQADVISYLQANMPVPAAALATGETR</sequence>
<keyword evidence="1" id="KW-0732">Signal</keyword>
<dbReference type="Proteomes" id="UP001143304">
    <property type="component" value="Unassembled WGS sequence"/>
</dbReference>
<reference evidence="2" key="1">
    <citation type="submission" date="2019-02" db="EMBL/GenBank/DDBJ databases">
        <authorList>
            <person name="Li S.-H."/>
        </authorList>
    </citation>
    <scope>NUCLEOTIDE SEQUENCE</scope>
    <source>
        <strain evidence="2">IMCC11814</strain>
    </source>
</reference>
<feature type="signal peptide" evidence="1">
    <location>
        <begin position="1"/>
        <end position="28"/>
    </location>
</feature>
<accession>A0ABT3TBQ8</accession>
<evidence type="ECO:0000313" key="3">
    <source>
        <dbReference type="Proteomes" id="UP001143304"/>
    </source>
</evidence>
<comment type="caution">
    <text evidence="2">The sequence shown here is derived from an EMBL/GenBank/DDBJ whole genome shotgun (WGS) entry which is preliminary data.</text>
</comment>
<dbReference type="EMBL" id="SHNO01000001">
    <property type="protein sequence ID" value="MCX2978899.1"/>
    <property type="molecule type" value="Genomic_DNA"/>
</dbReference>
<name>A0ABT3TBQ8_9GAMM</name>
<feature type="chain" id="PRO_5046075245" evidence="1">
    <location>
        <begin position="29"/>
        <end position="699"/>
    </location>
</feature>